<reference evidence="2 3" key="1">
    <citation type="submission" date="2024-08" db="EMBL/GenBank/DDBJ databases">
        <authorList>
            <person name="Feng Z."/>
            <person name="Ronholm J."/>
        </authorList>
    </citation>
    <scope>NUCLEOTIDE SEQUENCE [LARGE SCALE GENOMIC DNA]</scope>
    <source>
        <strain evidence="2 3">4-AB0-8</strain>
    </source>
</reference>
<accession>A0ABV4IFR4</accession>
<comment type="caution">
    <text evidence="2">The sequence shown here is derived from an EMBL/GenBank/DDBJ whole genome shotgun (WGS) entry which is preliminary data.</text>
</comment>
<evidence type="ECO:0000256" key="1">
    <source>
        <dbReference type="SAM" id="MobiDB-lite"/>
    </source>
</evidence>
<evidence type="ECO:0000313" key="3">
    <source>
        <dbReference type="Proteomes" id="UP001567350"/>
    </source>
</evidence>
<evidence type="ECO:0000313" key="2">
    <source>
        <dbReference type="EMBL" id="MEZ2740675.1"/>
    </source>
</evidence>
<proteinExistence type="predicted"/>
<keyword evidence="3" id="KW-1185">Reference proteome</keyword>
<feature type="region of interest" description="Disordered" evidence="1">
    <location>
        <begin position="1"/>
        <end position="22"/>
    </location>
</feature>
<gene>
    <name evidence="2" type="ORF">ACBP88_14690</name>
</gene>
<organism evidence="2 3">
    <name type="scientific">Comamonas jiangduensis</name>
    <dbReference type="NCBI Taxonomy" id="1194168"/>
    <lineage>
        <taxon>Bacteria</taxon>
        <taxon>Pseudomonadati</taxon>
        <taxon>Pseudomonadota</taxon>
        <taxon>Betaproteobacteria</taxon>
        <taxon>Burkholderiales</taxon>
        <taxon>Comamonadaceae</taxon>
        <taxon>Comamonas</taxon>
    </lineage>
</organism>
<sequence length="53" mass="5829">MSTTPYSTSRQPVMPSSGGLMGSSFIYRTAEKTDVRVTWERAKAQLPRPAKPA</sequence>
<feature type="compositionally biased region" description="Polar residues" evidence="1">
    <location>
        <begin position="1"/>
        <end position="11"/>
    </location>
</feature>
<dbReference type="Proteomes" id="UP001567350">
    <property type="component" value="Unassembled WGS sequence"/>
</dbReference>
<dbReference type="RefSeq" id="WP_313606078.1">
    <property type="nucleotide sequence ID" value="NZ_DAMCKS010000026.1"/>
</dbReference>
<protein>
    <submittedName>
        <fullName evidence="2">Uncharacterized protein</fullName>
    </submittedName>
</protein>
<dbReference type="EMBL" id="JBGJLR010000019">
    <property type="protein sequence ID" value="MEZ2740675.1"/>
    <property type="molecule type" value="Genomic_DNA"/>
</dbReference>
<name>A0ABV4IFR4_9BURK</name>